<evidence type="ECO:0000313" key="3">
    <source>
        <dbReference type="Proteomes" id="UP001162060"/>
    </source>
</evidence>
<organism evidence="2 3">
    <name type="scientific">Peronospora matthiolae</name>
    <dbReference type="NCBI Taxonomy" id="2874970"/>
    <lineage>
        <taxon>Eukaryota</taxon>
        <taxon>Sar</taxon>
        <taxon>Stramenopiles</taxon>
        <taxon>Oomycota</taxon>
        <taxon>Peronosporomycetes</taxon>
        <taxon>Peronosporales</taxon>
        <taxon>Peronosporaceae</taxon>
        <taxon>Peronospora</taxon>
    </lineage>
</organism>
<dbReference type="EMBL" id="CAKLBY020000024">
    <property type="protein sequence ID" value="CAK7902421.1"/>
    <property type="molecule type" value="Genomic_DNA"/>
</dbReference>
<comment type="caution">
    <text evidence="2">The sequence shown here is derived from an EMBL/GenBank/DDBJ whole genome shotgun (WGS) entry which is preliminary data.</text>
</comment>
<dbReference type="Proteomes" id="UP001162060">
    <property type="component" value="Unassembled WGS sequence"/>
</dbReference>
<proteinExistence type="predicted"/>
<feature type="region of interest" description="Disordered" evidence="1">
    <location>
        <begin position="131"/>
        <end position="179"/>
    </location>
</feature>
<name>A0AAV1T7M2_9STRA</name>
<evidence type="ECO:0008006" key="4">
    <source>
        <dbReference type="Google" id="ProtNLM"/>
    </source>
</evidence>
<sequence>MRRCLESLWRFSEAKLDAVYAHSVHVKCGALWAYTDRTEAGSALAADGLSAEFMGPASTSSSSSCSACSRSSPSSSSFKRRRLPLRRSTRGGDGGVRLAACHVAPWSTSMGTAAVVAGACAAPTGSMIPALPGVQSSSRGQGPATADGSSPQGIGASHPTRSGSMVACLPSRSSQVRGT</sequence>
<feature type="compositionally biased region" description="Low complexity" evidence="1">
    <location>
        <begin position="58"/>
        <end position="77"/>
    </location>
</feature>
<protein>
    <recommendedName>
        <fullName evidence="4">Polyketide synthase</fullName>
    </recommendedName>
</protein>
<dbReference type="AlphaFoldDB" id="A0AAV1T7M2"/>
<feature type="compositionally biased region" description="Basic residues" evidence="1">
    <location>
        <begin position="78"/>
        <end position="89"/>
    </location>
</feature>
<evidence type="ECO:0000256" key="1">
    <source>
        <dbReference type="SAM" id="MobiDB-lite"/>
    </source>
</evidence>
<reference evidence="2" key="1">
    <citation type="submission" date="2024-01" db="EMBL/GenBank/DDBJ databases">
        <authorList>
            <person name="Webb A."/>
        </authorList>
    </citation>
    <scope>NUCLEOTIDE SEQUENCE</scope>
    <source>
        <strain evidence="2">Pm1</strain>
    </source>
</reference>
<feature type="region of interest" description="Disordered" evidence="1">
    <location>
        <begin position="58"/>
        <end position="91"/>
    </location>
</feature>
<evidence type="ECO:0000313" key="2">
    <source>
        <dbReference type="EMBL" id="CAK7902421.1"/>
    </source>
</evidence>
<gene>
    <name evidence="2" type="ORF">PM001_LOCUS2512</name>
</gene>
<accession>A0AAV1T7M2</accession>